<feature type="compositionally biased region" description="Basic and acidic residues" evidence="1">
    <location>
        <begin position="565"/>
        <end position="592"/>
    </location>
</feature>
<name>A0A804P9H5_MAIZE</name>
<dbReference type="EnsemblPlants" id="Zm00001eb218660_T001">
    <property type="protein sequence ID" value="Zm00001eb218660_P001"/>
    <property type="gene ID" value="Zm00001eb218660"/>
</dbReference>
<reference evidence="3" key="1">
    <citation type="journal article" date="2009" name="Science">
        <title>The B73 maize genome: complexity, diversity, and dynamics.</title>
        <authorList>
            <person name="Schnable P.S."/>
            <person name="Ware D."/>
            <person name="Fulton R.S."/>
            <person name="Stein J.C."/>
            <person name="Wei F."/>
            <person name="Pasternak S."/>
            <person name="Liang C."/>
            <person name="Zhang J."/>
            <person name="Fulton L."/>
            <person name="Graves T.A."/>
            <person name="Minx P."/>
            <person name="Reily A.D."/>
            <person name="Courtney L."/>
            <person name="Kruchowski S.S."/>
            <person name="Tomlinson C."/>
            <person name="Strong C."/>
            <person name="Delehaunty K."/>
            <person name="Fronick C."/>
            <person name="Courtney B."/>
            <person name="Rock S.M."/>
            <person name="Belter E."/>
            <person name="Du F."/>
            <person name="Kim K."/>
            <person name="Abbott R.M."/>
            <person name="Cotton M."/>
            <person name="Levy A."/>
            <person name="Marchetto P."/>
            <person name="Ochoa K."/>
            <person name="Jackson S.M."/>
            <person name="Gillam B."/>
            <person name="Chen W."/>
            <person name="Yan L."/>
            <person name="Higginbotham J."/>
            <person name="Cardenas M."/>
            <person name="Waligorski J."/>
            <person name="Applebaum E."/>
            <person name="Phelps L."/>
            <person name="Falcone J."/>
            <person name="Kanchi K."/>
            <person name="Thane T."/>
            <person name="Scimone A."/>
            <person name="Thane N."/>
            <person name="Henke J."/>
            <person name="Wang T."/>
            <person name="Ruppert J."/>
            <person name="Shah N."/>
            <person name="Rotter K."/>
            <person name="Hodges J."/>
            <person name="Ingenthron E."/>
            <person name="Cordes M."/>
            <person name="Kohlberg S."/>
            <person name="Sgro J."/>
            <person name="Delgado B."/>
            <person name="Mead K."/>
            <person name="Chinwalla A."/>
            <person name="Leonard S."/>
            <person name="Crouse K."/>
            <person name="Collura K."/>
            <person name="Kudrna D."/>
            <person name="Currie J."/>
            <person name="He R."/>
            <person name="Angelova A."/>
            <person name="Rajasekar S."/>
            <person name="Mueller T."/>
            <person name="Lomeli R."/>
            <person name="Scara G."/>
            <person name="Ko A."/>
            <person name="Delaney K."/>
            <person name="Wissotski M."/>
            <person name="Lopez G."/>
            <person name="Campos D."/>
            <person name="Braidotti M."/>
            <person name="Ashley E."/>
            <person name="Golser W."/>
            <person name="Kim H."/>
            <person name="Lee S."/>
            <person name="Lin J."/>
            <person name="Dujmic Z."/>
            <person name="Kim W."/>
            <person name="Talag J."/>
            <person name="Zuccolo A."/>
            <person name="Fan C."/>
            <person name="Sebastian A."/>
            <person name="Kramer M."/>
            <person name="Spiegel L."/>
            <person name="Nascimento L."/>
            <person name="Zutavern T."/>
            <person name="Miller B."/>
            <person name="Ambroise C."/>
            <person name="Muller S."/>
            <person name="Spooner W."/>
            <person name="Narechania A."/>
            <person name="Ren L."/>
            <person name="Wei S."/>
            <person name="Kumari S."/>
            <person name="Faga B."/>
            <person name="Levy M.J."/>
            <person name="McMahan L."/>
            <person name="Van Buren P."/>
            <person name="Vaughn M.W."/>
            <person name="Ying K."/>
            <person name="Yeh C.-T."/>
            <person name="Emrich S.J."/>
            <person name="Jia Y."/>
            <person name="Kalyanaraman A."/>
            <person name="Hsia A.-P."/>
            <person name="Barbazuk W.B."/>
            <person name="Baucom R.S."/>
            <person name="Brutnell T.P."/>
            <person name="Carpita N.C."/>
            <person name="Chaparro C."/>
            <person name="Chia J.-M."/>
            <person name="Deragon J.-M."/>
            <person name="Estill J.C."/>
            <person name="Fu Y."/>
            <person name="Jeddeloh J.A."/>
            <person name="Han Y."/>
            <person name="Lee H."/>
            <person name="Li P."/>
            <person name="Lisch D.R."/>
            <person name="Liu S."/>
            <person name="Liu Z."/>
            <person name="Nagel D.H."/>
            <person name="McCann M.C."/>
            <person name="SanMiguel P."/>
            <person name="Myers A.M."/>
            <person name="Nettleton D."/>
            <person name="Nguyen J."/>
            <person name="Penning B.W."/>
            <person name="Ponnala L."/>
            <person name="Schneider K.L."/>
            <person name="Schwartz D.C."/>
            <person name="Sharma A."/>
            <person name="Soderlund C."/>
            <person name="Springer N.M."/>
            <person name="Sun Q."/>
            <person name="Wang H."/>
            <person name="Waterman M."/>
            <person name="Westerman R."/>
            <person name="Wolfgruber T.K."/>
            <person name="Yang L."/>
            <person name="Yu Y."/>
            <person name="Zhang L."/>
            <person name="Zhou S."/>
            <person name="Zhu Q."/>
            <person name="Bennetzen J.L."/>
            <person name="Dawe R.K."/>
            <person name="Jiang J."/>
            <person name="Jiang N."/>
            <person name="Presting G.G."/>
            <person name="Wessler S.R."/>
            <person name="Aluru S."/>
            <person name="Martienssen R.A."/>
            <person name="Clifton S.W."/>
            <person name="McCombie W.R."/>
            <person name="Wing R.A."/>
            <person name="Wilson R.K."/>
        </authorList>
    </citation>
    <scope>NUCLEOTIDE SEQUENCE [LARGE SCALE GENOMIC DNA]</scope>
    <source>
        <strain evidence="3">cv. B73</strain>
    </source>
</reference>
<evidence type="ECO:0000313" key="3">
    <source>
        <dbReference type="Proteomes" id="UP000007305"/>
    </source>
</evidence>
<keyword evidence="3" id="KW-1185">Reference proteome</keyword>
<dbReference type="AlphaFoldDB" id="A0A804P9H5"/>
<feature type="compositionally biased region" description="Basic and acidic residues" evidence="1">
    <location>
        <begin position="617"/>
        <end position="633"/>
    </location>
</feature>
<dbReference type="Proteomes" id="UP000007305">
    <property type="component" value="Chromosome 5"/>
</dbReference>
<evidence type="ECO:0000313" key="2">
    <source>
        <dbReference type="EnsemblPlants" id="Zm00001eb218660_P001"/>
    </source>
</evidence>
<feature type="region of interest" description="Disordered" evidence="1">
    <location>
        <begin position="557"/>
        <end position="592"/>
    </location>
</feature>
<reference evidence="2" key="3">
    <citation type="submission" date="2021-05" db="UniProtKB">
        <authorList>
            <consortium name="EnsemblPlants"/>
        </authorList>
    </citation>
    <scope>IDENTIFICATION</scope>
    <source>
        <strain evidence="2">cv. B73</strain>
    </source>
</reference>
<organism evidence="2 3">
    <name type="scientific">Zea mays</name>
    <name type="common">Maize</name>
    <dbReference type="NCBI Taxonomy" id="4577"/>
    <lineage>
        <taxon>Eukaryota</taxon>
        <taxon>Viridiplantae</taxon>
        <taxon>Streptophyta</taxon>
        <taxon>Embryophyta</taxon>
        <taxon>Tracheophyta</taxon>
        <taxon>Spermatophyta</taxon>
        <taxon>Magnoliopsida</taxon>
        <taxon>Liliopsida</taxon>
        <taxon>Poales</taxon>
        <taxon>Poaceae</taxon>
        <taxon>PACMAD clade</taxon>
        <taxon>Panicoideae</taxon>
        <taxon>Andropogonodae</taxon>
        <taxon>Andropogoneae</taxon>
        <taxon>Tripsacinae</taxon>
        <taxon>Zea</taxon>
    </lineage>
</organism>
<evidence type="ECO:0000256" key="1">
    <source>
        <dbReference type="SAM" id="MobiDB-lite"/>
    </source>
</evidence>
<dbReference type="Gramene" id="Zm00001eb218660_T001">
    <property type="protein sequence ID" value="Zm00001eb218660_P001"/>
    <property type="gene ID" value="Zm00001eb218660"/>
</dbReference>
<feature type="region of interest" description="Disordered" evidence="1">
    <location>
        <begin position="721"/>
        <end position="745"/>
    </location>
</feature>
<protein>
    <submittedName>
        <fullName evidence="2">Uncharacterized protein</fullName>
    </submittedName>
</protein>
<feature type="region of interest" description="Disordered" evidence="1">
    <location>
        <begin position="366"/>
        <end position="404"/>
    </location>
</feature>
<sequence length="774" mass="81520">MPYITQCLKILHQWVFESYSMYKKQNTIRGDFGHLATCIKLVEYIHPPNSALVVVAEVGLTRLGHGHQQLGHGHCPPGALPVHAAHSVGCEPRHQYGGPDSVGLAFVLLQLLVLPAPQLGRSALEVPPPRRLDVGGCPRAPLLGVEPERVLHRLAVHPAELPRHELELLGVQREGLHLRERHDGARGRRQAGAGLGVERPREQLLPAEVALLEQAAVVEPRAAAVGGDALEAAADDEDHLVDGVALPGDVGVLRAQAGLEALADGVQEALVHVGEERHPADEAEAEVALDVAAEVLGQVLHQRLLVDAVGVEPLVLVVAADALAQLRRQQPVVHPLLRVALLHAHLLQAHGEGLEIGLDVADEHGHEDEAEDGERDGEERLPGVDAGLEPLPEGAQVGQPPPEAEEQLGGGVLGLEHVRHDGRRVYAVVEGDAAVPLGLARLVDHLPGDGAPLQEPQLPVVAAVHVDLVAPGELVARVPPAVADPLDGQQVPEGADDVAGQHVPEEVVGGAGVGGLGEDAAGALELRGDGVDAHHARDVLDEDDEEQAVLGVQHGGALGPVQELPDDHLGQREHGHEVRGEEAAHVAAGDERGVDHELAAPEHPGGRLDVGGAELQRDAAQEEEVHHAAHDGGGDGEPAVDAHAQVALVGDHGQVEEHGVHGDGHDAGDEEGAVEAHQHRVLRVEDAPGGVLEVLLEHGRHGGAGPERPPDGAQLRRAVRDDAAGQRLRRHEPPPGRADAGAGADAHVVDLESRLVVRHLASSCRRRRRRQIET</sequence>
<dbReference type="InParanoid" id="A0A804P9H5"/>
<reference evidence="2" key="2">
    <citation type="submission" date="2019-07" db="EMBL/GenBank/DDBJ databases">
        <authorList>
            <person name="Seetharam A."/>
            <person name="Woodhouse M."/>
            <person name="Cannon E."/>
        </authorList>
    </citation>
    <scope>NUCLEOTIDE SEQUENCE [LARGE SCALE GENOMIC DNA]</scope>
    <source>
        <strain evidence="2">cv. B73</strain>
    </source>
</reference>
<proteinExistence type="predicted"/>
<feature type="region of interest" description="Disordered" evidence="1">
    <location>
        <begin position="617"/>
        <end position="639"/>
    </location>
</feature>
<accession>A0A804P9H5</accession>